<comment type="caution">
    <text evidence="4">The sequence shown here is derived from an EMBL/GenBank/DDBJ whole genome shotgun (WGS) entry which is preliminary data.</text>
</comment>
<evidence type="ECO:0000313" key="4">
    <source>
        <dbReference type="EMBL" id="MET1256425.1"/>
    </source>
</evidence>
<dbReference type="PROSITE" id="PS51468">
    <property type="entry name" value="VIT"/>
    <property type="match status" value="1"/>
</dbReference>
<dbReference type="PROSITE" id="PS50234">
    <property type="entry name" value="VWFA"/>
    <property type="match status" value="1"/>
</dbReference>
<dbReference type="InterPro" id="IPR013694">
    <property type="entry name" value="VIT"/>
</dbReference>
<dbReference type="InterPro" id="IPR036465">
    <property type="entry name" value="vWFA_dom_sf"/>
</dbReference>
<feature type="signal peptide" evidence="1">
    <location>
        <begin position="1"/>
        <end position="31"/>
    </location>
</feature>
<dbReference type="PANTHER" id="PTHR45737:SF6">
    <property type="entry name" value="VON WILLEBRAND FACTOR A DOMAIN-CONTAINING PROTEIN 5A"/>
    <property type="match status" value="1"/>
</dbReference>
<feature type="chain" id="PRO_5045139020" evidence="1">
    <location>
        <begin position="32"/>
        <end position="684"/>
    </location>
</feature>
<dbReference type="RefSeq" id="WP_353897010.1">
    <property type="nucleotide sequence ID" value="NZ_JBEVCJ010000021.1"/>
</dbReference>
<dbReference type="NCBIfam" id="TIGR03788">
    <property type="entry name" value="marine_srt_targ"/>
    <property type="match status" value="1"/>
</dbReference>
<dbReference type="Pfam" id="PF13768">
    <property type="entry name" value="VWA_3"/>
    <property type="match status" value="1"/>
</dbReference>
<dbReference type="PANTHER" id="PTHR45737">
    <property type="entry name" value="VON WILLEBRAND FACTOR A DOMAIN-CONTAINING PROTEIN 5A"/>
    <property type="match status" value="1"/>
</dbReference>
<dbReference type="SMART" id="SM00327">
    <property type="entry name" value="VWA"/>
    <property type="match status" value="1"/>
</dbReference>
<protein>
    <submittedName>
        <fullName evidence="4">Marine proteobacterial sortase target protein</fullName>
    </submittedName>
</protein>
<accession>A0ABV2BWW2</accession>
<dbReference type="EMBL" id="JBEVCJ010000021">
    <property type="protein sequence ID" value="MET1256425.1"/>
    <property type="molecule type" value="Genomic_DNA"/>
</dbReference>
<dbReference type="Proteomes" id="UP001548189">
    <property type="component" value="Unassembled WGS sequence"/>
</dbReference>
<gene>
    <name evidence="4" type="ORF">ABVT43_14890</name>
</gene>
<organism evidence="4 5">
    <name type="scientific">Aliikangiella maris</name>
    <dbReference type="NCBI Taxonomy" id="3162458"/>
    <lineage>
        <taxon>Bacteria</taxon>
        <taxon>Pseudomonadati</taxon>
        <taxon>Pseudomonadota</taxon>
        <taxon>Gammaproteobacteria</taxon>
        <taxon>Oceanospirillales</taxon>
        <taxon>Pleioneaceae</taxon>
        <taxon>Aliikangiella</taxon>
    </lineage>
</organism>
<keyword evidence="1" id="KW-0732">Signal</keyword>
<dbReference type="InterPro" id="IPR002035">
    <property type="entry name" value="VWF_A"/>
</dbReference>
<proteinExistence type="predicted"/>
<dbReference type="SUPFAM" id="SSF53300">
    <property type="entry name" value="vWA-like"/>
    <property type="match status" value="1"/>
</dbReference>
<evidence type="ECO:0000259" key="2">
    <source>
        <dbReference type="PROSITE" id="PS50234"/>
    </source>
</evidence>
<sequence>MENSKLLFQFNKSWFYIFLLCCAGISFSALAKDSEVAGGQLKLKNSKGSEFPALTMNTQVQIDVAGMMARSRLTQIFTNPSTEWVEGTYLFPLPEKSAVDHLTIKIGERLIVGEIQEKHQARKNYEAAKKAGKKASLVEQQRANIFSNQVANIAPGETIEVMIEYQQDLTFDLAEGFSLRFPLTITPRYTPLPTLVEEFSSFEQGLQTKTPAKQLLQPAFVEPDSAINQVSIQVNLNSGVPVDLIKSDSHEIDILPFSDSQYRIELSSVKQYKADRDFLIRWKPVQGAAPKAAIFSEIIENEKFVSLMIMPPQQEQSIDLARELIFILDISGSMAGESIEQAKKALLFGLNTLNDGELFNLIVFNNHARSLFQDAQVVNQKTKAQARAYVQELVAEGGTEMLSAMQLALTGETQLNRIRQVVFLTDGAINNESALFQKIANDLGDSRLFTVGIGSAPNAFFMKRAAQFGRGSFTFVANTQDSESKMRQLFSQISSPTMSNLMINWQNGIQAEIWPKRIPDLYLGEPLWIKAKVSDLNGALEINGQMSNAIWQTTINLSSASEQKGVSQLWAREKIASIMNEHRHGNVPSDAKQTIVDTAIKHHLVSRFTSLVAIDKTPARVIEKLHEQIVPSILPKGSQLGGFQFAKTSIHFWLAPSKNWLLLIAATLLFACSQLIRLATSKKS</sequence>
<dbReference type="Gene3D" id="3.40.50.410">
    <property type="entry name" value="von Willebrand factor, type A domain"/>
    <property type="match status" value="1"/>
</dbReference>
<dbReference type="Pfam" id="PF08487">
    <property type="entry name" value="VIT"/>
    <property type="match status" value="1"/>
</dbReference>
<keyword evidence="5" id="KW-1185">Reference proteome</keyword>
<evidence type="ECO:0000313" key="5">
    <source>
        <dbReference type="Proteomes" id="UP001548189"/>
    </source>
</evidence>
<dbReference type="InterPro" id="IPR022440">
    <property type="entry name" value="CHP03788"/>
</dbReference>
<dbReference type="SMART" id="SM00609">
    <property type="entry name" value="VIT"/>
    <property type="match status" value="1"/>
</dbReference>
<evidence type="ECO:0000256" key="1">
    <source>
        <dbReference type="SAM" id="SignalP"/>
    </source>
</evidence>
<reference evidence="4 5" key="1">
    <citation type="submission" date="2024-06" db="EMBL/GenBank/DDBJ databases">
        <authorList>
            <person name="Li F."/>
        </authorList>
    </citation>
    <scope>NUCLEOTIDE SEQUENCE [LARGE SCALE GENOMIC DNA]</scope>
    <source>
        <strain evidence="4 5">GXAS 311</strain>
    </source>
</reference>
<feature type="domain" description="VWFA" evidence="2">
    <location>
        <begin position="323"/>
        <end position="493"/>
    </location>
</feature>
<name>A0ABV2BWW2_9GAMM</name>
<evidence type="ECO:0000259" key="3">
    <source>
        <dbReference type="PROSITE" id="PS51468"/>
    </source>
</evidence>
<feature type="domain" description="VIT" evidence="3">
    <location>
        <begin position="39"/>
        <end position="167"/>
    </location>
</feature>